<protein>
    <recommendedName>
        <fullName evidence="2">asparagine synthase (glutamine-hydrolyzing)</fullName>
        <ecNumber evidence="2">6.3.5.4</ecNumber>
    </recommendedName>
</protein>
<keyword evidence="6" id="KW-1185">Reference proteome</keyword>
<dbReference type="InterPro" id="IPR051786">
    <property type="entry name" value="ASN_synthetase/amidase"/>
</dbReference>
<dbReference type="AlphaFoldDB" id="B0VGU4"/>
<dbReference type="Pfam" id="PF13537">
    <property type="entry name" value="GATase_7"/>
    <property type="match status" value="1"/>
</dbReference>
<dbReference type="PANTHER" id="PTHR43284:SF1">
    <property type="entry name" value="ASPARAGINE SYNTHETASE"/>
    <property type="match status" value="1"/>
</dbReference>
<dbReference type="SUPFAM" id="SSF56235">
    <property type="entry name" value="N-terminal nucleophile aminohydrolases (Ntn hydrolases)"/>
    <property type="match status" value="1"/>
</dbReference>
<dbReference type="InterPro" id="IPR017932">
    <property type="entry name" value="GATase_2_dom"/>
</dbReference>
<dbReference type="OrthoDB" id="1153973at2"/>
<reference evidence="5 6" key="1">
    <citation type="journal article" date="2008" name="J. Bacteriol.">
        <title>'Candidatus Cloacamonas acidaminovorans': genome sequence reconstruction provides a first glimpse of a new bacterial division.</title>
        <authorList>
            <person name="Pelletier E."/>
            <person name="Kreimeyer A."/>
            <person name="Bocs S."/>
            <person name="Rouy Z."/>
            <person name="Gyapay G."/>
            <person name="Chouari R."/>
            <person name="Riviere D."/>
            <person name="Ganesan A."/>
            <person name="Daegelen P."/>
            <person name="Sghir A."/>
            <person name="Cohen G.N."/>
            <person name="Medigue C."/>
            <person name="Weissenbach J."/>
            <person name="Le Paslier D."/>
        </authorList>
    </citation>
    <scope>NUCLEOTIDE SEQUENCE [LARGE SCALE GENOMIC DNA]</scope>
    <source>
        <strain evidence="6">Evry</strain>
    </source>
</reference>
<evidence type="ECO:0000259" key="4">
    <source>
        <dbReference type="PROSITE" id="PS51278"/>
    </source>
</evidence>
<dbReference type="PANTHER" id="PTHR43284">
    <property type="entry name" value="ASPARAGINE SYNTHETASE (GLUTAMINE-HYDROLYZING)"/>
    <property type="match status" value="1"/>
</dbReference>
<dbReference type="EC" id="6.3.5.4" evidence="2"/>
<dbReference type="RefSeq" id="WP_015424413.1">
    <property type="nucleotide sequence ID" value="NC_020449.1"/>
</dbReference>
<evidence type="ECO:0000313" key="6">
    <source>
        <dbReference type="Proteomes" id="UP000002019"/>
    </source>
</evidence>
<sequence length="612" mass="71619">MAGIIGIVSLKGELLFKEEKMLNRMLDILKTNKKQIYELYRDLYVFCATVLPLSSSEPDHLIINEELEIVLALEGYIFIPKEMKNELNTIYSTLNKNNDYEYIPYLYKKYGNKILEIINGSYNLFLYDKKSGKCLLANDRFGFYPLYYYYNNKYLIFSSKIEGILSSGYMSKIEFDNVTIAEHLFFGYPITDNTYIKDVFTLPNATLLEIEYGKMKQSKYWQIGNDYNTSHLSKNQSFEAINFALDNAIKKYSSLSNKIAFSITGGWDTRVVLSYLMPDYRDQLYCYSFGSLDSLDIIVPQLITKAENLQYTPYILDNQYLERNFLTEAKNTIELSSGTRNYKRTHYLYTIKNLAIHSKYLLSGIFGDEVLKYGRPKGGTVINENAIAMITSNFSSELVGQNYANSPIFEIPVFSNLQCLKDFKYRIDRVKCLFEDYDQLQDKYLAFRFEINLRKYFGNEASSYNDYFLCLSPFIDYEFIKTWLTTIYAGNLFPFKKPSLKTKQLSIELYTKLVMNNYPSLSVYPSTRGFSIADYLSLKGKLKIFYLKYIKKSKYSVDAFFTRDTDSIFYNNLLKNIPSEIKYINNIPKESYFSSDILSLTYWINTIKERYL</sequence>
<dbReference type="Gene3D" id="3.40.50.620">
    <property type="entry name" value="HUPs"/>
    <property type="match status" value="1"/>
</dbReference>
<accession>B0VGU4</accession>
<dbReference type="GO" id="GO:0004066">
    <property type="term" value="F:asparagine synthase (glutamine-hydrolyzing) activity"/>
    <property type="evidence" value="ECO:0007669"/>
    <property type="project" value="UniProtKB-EC"/>
</dbReference>
<gene>
    <name evidence="5" type="ordered locus">CLOAM0669</name>
</gene>
<dbReference type="HOGENOM" id="CLU_445993_0_0_0"/>
<keyword evidence="5" id="KW-0436">Ligase</keyword>
<dbReference type="eggNOG" id="COG0367">
    <property type="taxonomic scope" value="Bacteria"/>
</dbReference>
<comment type="pathway">
    <text evidence="1">Amino-acid biosynthesis; L-asparagine biosynthesis; L-asparagine from L-aspartate (L-Gln route): step 1/1.</text>
</comment>
<evidence type="ECO:0000313" key="5">
    <source>
        <dbReference type="EMBL" id="CAO80553.1"/>
    </source>
</evidence>
<name>B0VGU4_CLOAI</name>
<organism evidence="5 6">
    <name type="scientific">Cloacimonas acidaminovorans (strain Evry)</name>
    <dbReference type="NCBI Taxonomy" id="459349"/>
    <lineage>
        <taxon>Bacteria</taxon>
        <taxon>Pseudomonadati</taxon>
        <taxon>Candidatus Cloacimonadota</taxon>
        <taxon>Candidatus Cloacimonadia</taxon>
        <taxon>Candidatus Cloacimonadales</taxon>
        <taxon>Candidatus Cloacimonadaceae</taxon>
        <taxon>Candidatus Cloacimonas</taxon>
    </lineage>
</organism>
<proteinExistence type="predicted"/>
<dbReference type="InterPro" id="IPR014729">
    <property type="entry name" value="Rossmann-like_a/b/a_fold"/>
</dbReference>
<dbReference type="EMBL" id="CU466930">
    <property type="protein sequence ID" value="CAO80553.1"/>
    <property type="molecule type" value="Genomic_DNA"/>
</dbReference>
<dbReference type="PROSITE" id="PS51278">
    <property type="entry name" value="GATASE_TYPE_2"/>
    <property type="match status" value="1"/>
</dbReference>
<comment type="catalytic activity">
    <reaction evidence="3">
        <text>L-aspartate + L-glutamine + ATP + H2O = L-asparagine + L-glutamate + AMP + diphosphate + H(+)</text>
        <dbReference type="Rhea" id="RHEA:12228"/>
        <dbReference type="ChEBI" id="CHEBI:15377"/>
        <dbReference type="ChEBI" id="CHEBI:15378"/>
        <dbReference type="ChEBI" id="CHEBI:29985"/>
        <dbReference type="ChEBI" id="CHEBI:29991"/>
        <dbReference type="ChEBI" id="CHEBI:30616"/>
        <dbReference type="ChEBI" id="CHEBI:33019"/>
        <dbReference type="ChEBI" id="CHEBI:58048"/>
        <dbReference type="ChEBI" id="CHEBI:58359"/>
        <dbReference type="ChEBI" id="CHEBI:456215"/>
        <dbReference type="EC" id="6.3.5.4"/>
    </reaction>
</comment>
<feature type="domain" description="Glutamine amidotransferase type-2" evidence="4">
    <location>
        <begin position="2"/>
        <end position="213"/>
    </location>
</feature>
<evidence type="ECO:0000256" key="1">
    <source>
        <dbReference type="ARBA" id="ARBA00005187"/>
    </source>
</evidence>
<dbReference type="Proteomes" id="UP000002019">
    <property type="component" value="Chromosome"/>
</dbReference>
<dbReference type="STRING" id="459349.CLOAM0669"/>
<evidence type="ECO:0000256" key="3">
    <source>
        <dbReference type="ARBA" id="ARBA00048741"/>
    </source>
</evidence>
<evidence type="ECO:0000256" key="2">
    <source>
        <dbReference type="ARBA" id="ARBA00012737"/>
    </source>
</evidence>
<dbReference type="Gene3D" id="3.60.20.10">
    <property type="entry name" value="Glutamine Phosphoribosylpyrophosphate, subunit 1, domain 1"/>
    <property type="match status" value="1"/>
</dbReference>
<dbReference type="InterPro" id="IPR029055">
    <property type="entry name" value="Ntn_hydrolases_N"/>
</dbReference>
<dbReference type="SUPFAM" id="SSF52402">
    <property type="entry name" value="Adenine nucleotide alpha hydrolases-like"/>
    <property type="match status" value="1"/>
</dbReference>
<dbReference type="KEGG" id="caci:CLOAM0669"/>